<dbReference type="HOGENOM" id="CLU_2140091_0_0_2"/>
<proteinExistence type="predicted"/>
<evidence type="ECO:0000313" key="2">
    <source>
        <dbReference type="Proteomes" id="UP000028194"/>
    </source>
</evidence>
<accession>A0A075MVJ7</accession>
<dbReference type="GeneID" id="41598882"/>
<reference evidence="1 2" key="1">
    <citation type="journal article" date="2014" name="PLoS ONE">
        <title>Genome Sequence of Candidatus Nitrososphaera evergladensis from Group I.1b Enriched from Everglades Soil Reveals Novel Genomic Features of the Ammonia-Oxidizing Archaea.</title>
        <authorList>
            <person name="Zhalnina K.V."/>
            <person name="Dias R."/>
            <person name="Leonard M.T."/>
            <person name="Dorr de Quadros P."/>
            <person name="Camargo F.A."/>
            <person name="Drew J.C."/>
            <person name="Farmerie W.G."/>
            <person name="Daroub S.H."/>
            <person name="Triplett E.W."/>
        </authorList>
    </citation>
    <scope>NUCLEOTIDE SEQUENCE [LARGE SCALE GENOMIC DNA]</scope>
    <source>
        <strain evidence="1 2">SR1</strain>
    </source>
</reference>
<sequence>MLVKVNSIIRRNEGQEEGKEENQYIVRVTKLDIDDLGSVIPLREIELWLPLYDESIVKTLMNSHYAAIFTEGYNEEDGSTIILARGFTEEELNKEKEKTIKKVNEKRRDHTK</sequence>
<dbReference type="AlphaFoldDB" id="A0A075MVJ7"/>
<dbReference type="KEGG" id="nev:NTE_03226"/>
<evidence type="ECO:0000313" key="1">
    <source>
        <dbReference type="EMBL" id="AIF85255.1"/>
    </source>
</evidence>
<dbReference type="OrthoDB" id="11810at2157"/>
<dbReference type="STRING" id="1459636.NTE_03226"/>
<organism evidence="1 2">
    <name type="scientific">Candidatus Nitrososphaera evergladensis SR1</name>
    <dbReference type="NCBI Taxonomy" id="1459636"/>
    <lineage>
        <taxon>Archaea</taxon>
        <taxon>Nitrososphaerota</taxon>
        <taxon>Nitrososphaeria</taxon>
        <taxon>Nitrososphaerales</taxon>
        <taxon>Nitrososphaeraceae</taxon>
        <taxon>Nitrososphaera</taxon>
    </lineage>
</organism>
<dbReference type="Proteomes" id="UP000028194">
    <property type="component" value="Chromosome"/>
</dbReference>
<keyword evidence="2" id="KW-1185">Reference proteome</keyword>
<name>A0A075MVJ7_9ARCH</name>
<protein>
    <submittedName>
        <fullName evidence="1">Uncharacterized protein</fullName>
    </submittedName>
</protein>
<dbReference type="RefSeq" id="WP_148701688.1">
    <property type="nucleotide sequence ID" value="NZ_CP007174.1"/>
</dbReference>
<dbReference type="EMBL" id="CP007174">
    <property type="protein sequence ID" value="AIF85255.1"/>
    <property type="molecule type" value="Genomic_DNA"/>
</dbReference>
<gene>
    <name evidence="1" type="ORF">NTE_03226</name>
</gene>